<dbReference type="PANTHER" id="PTHR31579">
    <property type="entry name" value="OS03G0796600 PROTEIN"/>
    <property type="match status" value="1"/>
</dbReference>
<dbReference type="Pfam" id="PF04720">
    <property type="entry name" value="PDDEXK_6"/>
    <property type="match status" value="1"/>
</dbReference>
<proteinExistence type="predicted"/>
<feature type="compositionally biased region" description="Polar residues" evidence="1">
    <location>
        <begin position="330"/>
        <end position="339"/>
    </location>
</feature>
<reference evidence="2 3" key="1">
    <citation type="submission" date="2020-08" db="EMBL/GenBank/DDBJ databases">
        <title>Plant Genome Project.</title>
        <authorList>
            <person name="Zhang R.-G."/>
        </authorList>
    </citation>
    <scope>NUCLEOTIDE SEQUENCE [LARGE SCALE GENOMIC DNA]</scope>
    <source>
        <tissue evidence="2">Rhizome</tissue>
    </source>
</reference>
<protein>
    <submittedName>
        <fullName evidence="2">Uncharacterized protein</fullName>
    </submittedName>
</protein>
<comment type="caution">
    <text evidence="2">The sequence shown here is derived from an EMBL/GenBank/DDBJ whole genome shotgun (WGS) entry which is preliminary data.</text>
</comment>
<sequence length="367" mass="40683">MIASAMPFQMKVQPIDGRAPARIDLAKPAPKSRLKRLFERQFPGVMRISVAEKPSDGRERERTDDVVEVEPSSVCLDKMVLGFMEDGENERPPRGRCNCFNGKYDDSSDDDMDIRGGGDHPTPTDAAEFIKGLILCASVAERNLLADASKIMEKAKHSKCKGDCRRIMVEGLQLLGYDAAICKSKWDRKPSFHAGEYDYIDVVIDGGERILVDVDFRSEFEIARSTKLYRAVLHHLPPLFVGRPDRLQQIVAVVSEAARQSLKKKGLHVPPWRKPDYMRAKWISPYTRLVEAEANPDDDREPVMGSAAENITGYPASILQGTTEPIPDVDTSSESFDSSAPTAAPWQPPPPRPRTGVKVVAGLTAVL</sequence>
<name>A0A8J5F9N1_ZINOF</name>
<organism evidence="2 3">
    <name type="scientific">Zingiber officinale</name>
    <name type="common">Ginger</name>
    <name type="synonym">Amomum zingiber</name>
    <dbReference type="NCBI Taxonomy" id="94328"/>
    <lineage>
        <taxon>Eukaryota</taxon>
        <taxon>Viridiplantae</taxon>
        <taxon>Streptophyta</taxon>
        <taxon>Embryophyta</taxon>
        <taxon>Tracheophyta</taxon>
        <taxon>Spermatophyta</taxon>
        <taxon>Magnoliopsida</taxon>
        <taxon>Liliopsida</taxon>
        <taxon>Zingiberales</taxon>
        <taxon>Zingiberaceae</taxon>
        <taxon>Zingiber</taxon>
    </lineage>
</organism>
<feature type="region of interest" description="Disordered" evidence="1">
    <location>
        <begin position="318"/>
        <end position="356"/>
    </location>
</feature>
<keyword evidence="3" id="KW-1185">Reference proteome</keyword>
<evidence type="ECO:0000313" key="2">
    <source>
        <dbReference type="EMBL" id="KAG6480891.1"/>
    </source>
</evidence>
<accession>A0A8J5F9N1</accession>
<evidence type="ECO:0000313" key="3">
    <source>
        <dbReference type="Proteomes" id="UP000734854"/>
    </source>
</evidence>
<evidence type="ECO:0000256" key="1">
    <source>
        <dbReference type="SAM" id="MobiDB-lite"/>
    </source>
</evidence>
<dbReference type="PANTHER" id="PTHR31579:SF1">
    <property type="entry name" value="OS03G0796600 PROTEIN"/>
    <property type="match status" value="1"/>
</dbReference>
<gene>
    <name evidence="2" type="ORF">ZIOFF_057479</name>
</gene>
<dbReference type="InterPro" id="IPR006502">
    <property type="entry name" value="PDDEXK-like"/>
</dbReference>
<dbReference type="AlphaFoldDB" id="A0A8J5F9N1"/>
<dbReference type="OrthoDB" id="691424at2759"/>
<dbReference type="EMBL" id="JACMSC010000016">
    <property type="protein sequence ID" value="KAG6480891.1"/>
    <property type="molecule type" value="Genomic_DNA"/>
</dbReference>
<dbReference type="Proteomes" id="UP000734854">
    <property type="component" value="Unassembled WGS sequence"/>
</dbReference>
<dbReference type="NCBIfam" id="TIGR01615">
    <property type="entry name" value="A_thal_3542"/>
    <property type="match status" value="1"/>
</dbReference>